<gene>
    <name evidence="1" type="ORF">Y036_3185</name>
</gene>
<dbReference type="EMBL" id="JQIM01000010">
    <property type="protein sequence ID" value="KGX05994.1"/>
    <property type="molecule type" value="Genomic_DNA"/>
</dbReference>
<accession>A0AA40J956</accession>
<evidence type="ECO:0008006" key="3">
    <source>
        <dbReference type="Google" id="ProtNLM"/>
    </source>
</evidence>
<comment type="caution">
    <text evidence="1">The sequence shown here is derived from an EMBL/GenBank/DDBJ whole genome shotgun (WGS) entry which is preliminary data.</text>
</comment>
<protein>
    <recommendedName>
        <fullName evidence="3">Lipoprotein</fullName>
    </recommendedName>
</protein>
<proteinExistence type="predicted"/>
<evidence type="ECO:0000313" key="1">
    <source>
        <dbReference type="EMBL" id="KGX05994.1"/>
    </source>
</evidence>
<sequence length="233" mass="25985">MKIKRLLSVCLSSCVVVGMSSCDSGGSKTQSDATASSVTEASAASEANWPKSVTVKLAQTPEEKRFLNDARCFDDACFTAEKFDRFITKKYPDIAKMHFRVSKDLEGDKDAIANARMDFRRGLYFAKQIQLADGESLFDLLSRCSRSFDPNNVAQLAFDPKTDKPFIYMQFFPVFLQKGSGKNIDLNLLWDRVGDELRAQSPFFSTHVLVNSDFLAMHGIECRLADAPTTADE</sequence>
<dbReference type="PROSITE" id="PS51257">
    <property type="entry name" value="PROKAR_LIPOPROTEIN"/>
    <property type="match status" value="1"/>
</dbReference>
<organism evidence="1 2">
    <name type="scientific">Burkholderia pseudomallei</name>
    <name type="common">Pseudomonas pseudomallei</name>
    <dbReference type="NCBI Taxonomy" id="28450"/>
    <lineage>
        <taxon>Bacteria</taxon>
        <taxon>Pseudomonadati</taxon>
        <taxon>Pseudomonadota</taxon>
        <taxon>Betaproteobacteria</taxon>
        <taxon>Burkholderiales</taxon>
        <taxon>Burkholderiaceae</taxon>
        <taxon>Burkholderia</taxon>
        <taxon>pseudomallei group</taxon>
    </lineage>
</organism>
<dbReference type="AlphaFoldDB" id="A0AA40J956"/>
<evidence type="ECO:0000313" key="2">
    <source>
        <dbReference type="Proteomes" id="UP000030475"/>
    </source>
</evidence>
<name>A0AA40J956_BURPE</name>
<dbReference type="RefSeq" id="WP_229277275.1">
    <property type="nucleotide sequence ID" value="NZ_CP008780.1"/>
</dbReference>
<dbReference type="Proteomes" id="UP000030475">
    <property type="component" value="Unassembled WGS sequence"/>
</dbReference>
<reference evidence="1 2" key="1">
    <citation type="submission" date="2014-08" db="EMBL/GenBank/DDBJ databases">
        <authorList>
            <person name="Bunnell A."/>
            <person name="Chain P.S."/>
            <person name="Chertkov O."/>
            <person name="Currie B.J."/>
            <person name="Daligault H.E."/>
            <person name="Davenport K.W."/>
            <person name="Davis C."/>
            <person name="Gleasner C.D."/>
            <person name="Johnson S.L."/>
            <person name="Kaestli M."/>
            <person name="Koren S."/>
            <person name="Kunde Y.A."/>
            <person name="Mayo M."/>
            <person name="McMurry K.K."/>
            <person name="Price E.P."/>
            <person name="Reitenga K.G."/>
            <person name="Robison R."/>
            <person name="Rosovitz M.J."/>
            <person name="Sarovich D.S."/>
            <person name="Teshima H."/>
        </authorList>
    </citation>
    <scope>NUCLEOTIDE SEQUENCE [LARGE SCALE GENOMIC DNA]</scope>
    <source>
        <strain evidence="1 2">MSHR44</strain>
    </source>
</reference>